<accession>A0A377Q2S6</accession>
<evidence type="ECO:0000256" key="12">
    <source>
        <dbReference type="ARBA" id="ARBA00023012"/>
    </source>
</evidence>
<sequence length="712" mass="78687">MSKPKLLFFASLGAILIFLLATASGNTSAFAEYYSLLLVLNLLLLAGLLVLVSIRLISLIKKVRAKVFGSRLTLRMVLMFALVAVLPGTLVYTLSVQFLNRSIENWFDVRVDHALDRGLNLGHNAIDYQLSDLARKASVIALDISEDSSSGMLLRLGRLREQTGVQELSLFNESGQTLAHIGGENASLFPIQPDRTQLRLAMRTPFKIIEPLNDQGLSMRVLVPVRASNFGEKIRLLQLVQPVPKQLAADAELVEKVRNDYKQLSQSRRGLKLIYSLTLTLALLMALLGALALAIYLSDRLAAPLSVLAEGTRAVAAGDYSQMQPVISRDELGILTHSFNRMTRQLSEARSTLEMHQAEQAAGRAHLGAILGSLSAGVLSFDNAWQLRSSNQSALRILGIDPERIGSEPLSNWHLFYPALTPFCAQIADRLLSEQDRWQHQLELANTKRVLHIRGTHLLDPQDDSHTGFVVVFDDVTDLLSAQRDAAWGEVARRLAHEIKNPLTPIQLAAERMEHKLADKLDQASAELLARNTQTIVRQVGALKDMVDAFRDYARQPSGKKKPLDLQQLLTEILVLYEASPLILNQVSEEPLIVLGDATQLRQVIHNLLQNAQDAITGLENSSSPKLIYLKMEKNERFASLTVTDSGSGFPNELLSRIFEPYVTTKIKGTGLGLAIVKKIIEEHQGRIQAGNRDEGGAWVRIELPLAEEAIG</sequence>
<evidence type="ECO:0000256" key="10">
    <source>
        <dbReference type="ARBA" id="ARBA00022840"/>
    </source>
</evidence>
<evidence type="ECO:0000256" key="7">
    <source>
        <dbReference type="ARBA" id="ARBA00022692"/>
    </source>
</evidence>
<feature type="transmembrane region" description="Helical" evidence="14">
    <location>
        <begin position="72"/>
        <end position="94"/>
    </location>
</feature>
<keyword evidence="20" id="KW-1185">Reference proteome</keyword>
<dbReference type="GO" id="GO:0005524">
    <property type="term" value="F:ATP binding"/>
    <property type="evidence" value="ECO:0007669"/>
    <property type="project" value="UniProtKB-KW"/>
</dbReference>
<evidence type="ECO:0000256" key="14">
    <source>
        <dbReference type="SAM" id="Phobius"/>
    </source>
</evidence>
<dbReference type="SMART" id="SM00387">
    <property type="entry name" value="HATPase_c"/>
    <property type="match status" value="1"/>
</dbReference>
<dbReference type="PRINTS" id="PR00344">
    <property type="entry name" value="BCTRLSENSOR"/>
</dbReference>
<keyword evidence="8" id="KW-0547">Nucleotide-binding</keyword>
<protein>
    <recommendedName>
        <fullName evidence="3">histidine kinase</fullName>
        <ecNumber evidence="3">2.7.13.3</ecNumber>
    </recommendedName>
</protein>
<dbReference type="EC" id="2.7.13.3" evidence="3"/>
<dbReference type="Proteomes" id="UP000255108">
    <property type="component" value="Unassembled WGS sequence"/>
</dbReference>
<dbReference type="Gene3D" id="3.30.565.10">
    <property type="entry name" value="Histidine kinase-like ATPase, C-terminal domain"/>
    <property type="match status" value="1"/>
</dbReference>
<evidence type="ECO:0000313" key="18">
    <source>
        <dbReference type="EMBL" id="TCU90041.1"/>
    </source>
</evidence>
<dbReference type="InterPro" id="IPR035965">
    <property type="entry name" value="PAS-like_dom_sf"/>
</dbReference>
<evidence type="ECO:0000256" key="6">
    <source>
        <dbReference type="ARBA" id="ARBA00022679"/>
    </source>
</evidence>
<dbReference type="InterPro" id="IPR004358">
    <property type="entry name" value="Sig_transdc_His_kin-like_C"/>
</dbReference>
<dbReference type="SUPFAM" id="SSF55874">
    <property type="entry name" value="ATPase domain of HSP90 chaperone/DNA topoisomerase II/histidine kinase"/>
    <property type="match status" value="1"/>
</dbReference>
<dbReference type="EMBL" id="UGHR01000001">
    <property type="protein sequence ID" value="STQ89068.1"/>
    <property type="molecule type" value="Genomic_DNA"/>
</dbReference>
<evidence type="ECO:0000313" key="20">
    <source>
        <dbReference type="Proteomes" id="UP000295794"/>
    </source>
</evidence>
<dbReference type="Gene3D" id="3.30.450.20">
    <property type="entry name" value="PAS domain"/>
    <property type="match status" value="1"/>
</dbReference>
<dbReference type="PIRSF" id="PIRSF037532">
    <property type="entry name" value="STHK_NtrY"/>
    <property type="match status" value="1"/>
</dbReference>
<dbReference type="RefSeq" id="WP_115225560.1">
    <property type="nucleotide sequence ID" value="NZ_CAWOLO010000001.1"/>
</dbReference>
<name>A0A377Q2S6_9NEIS</name>
<dbReference type="InterPro" id="IPR036097">
    <property type="entry name" value="HisK_dim/P_sf"/>
</dbReference>
<dbReference type="Pfam" id="PF00672">
    <property type="entry name" value="HAMP"/>
    <property type="match status" value="1"/>
</dbReference>
<dbReference type="Pfam" id="PF00512">
    <property type="entry name" value="HisKA"/>
    <property type="match status" value="1"/>
</dbReference>
<evidence type="ECO:0000256" key="4">
    <source>
        <dbReference type="ARBA" id="ARBA00022475"/>
    </source>
</evidence>
<dbReference type="GO" id="GO:0005886">
    <property type="term" value="C:plasma membrane"/>
    <property type="evidence" value="ECO:0007669"/>
    <property type="project" value="UniProtKB-SubCell"/>
</dbReference>
<reference evidence="18 20" key="2">
    <citation type="submission" date="2019-03" db="EMBL/GenBank/DDBJ databases">
        <title>Genomic Encyclopedia of Type Strains, Phase IV (KMG-IV): sequencing the most valuable type-strain genomes for metagenomic binning, comparative biology and taxonomic classification.</title>
        <authorList>
            <person name="Goeker M."/>
        </authorList>
    </citation>
    <scope>NUCLEOTIDE SEQUENCE [LARGE SCALE GENOMIC DNA]</scope>
    <source>
        <strain evidence="18 20">DSM 3764</strain>
    </source>
</reference>
<keyword evidence="7 14" id="KW-0812">Transmembrane</keyword>
<evidence type="ECO:0000256" key="13">
    <source>
        <dbReference type="ARBA" id="ARBA00023136"/>
    </source>
</evidence>
<evidence type="ECO:0000259" key="16">
    <source>
        <dbReference type="PROSITE" id="PS50885"/>
    </source>
</evidence>
<feature type="domain" description="HAMP" evidence="16">
    <location>
        <begin position="299"/>
        <end position="351"/>
    </location>
</feature>
<keyword evidence="12" id="KW-0902">Two-component regulatory system</keyword>
<evidence type="ECO:0000313" key="19">
    <source>
        <dbReference type="Proteomes" id="UP000255108"/>
    </source>
</evidence>
<dbReference type="InterPro" id="IPR045671">
    <property type="entry name" value="NtrY-like_N"/>
</dbReference>
<dbReference type="PANTHER" id="PTHR43065:SF10">
    <property type="entry name" value="PEROXIDE STRESS-ACTIVATED HISTIDINE KINASE MAK3"/>
    <property type="match status" value="1"/>
</dbReference>
<dbReference type="InterPro" id="IPR005467">
    <property type="entry name" value="His_kinase_dom"/>
</dbReference>
<keyword evidence="13 14" id="KW-0472">Membrane</keyword>
<feature type="transmembrane region" description="Helical" evidence="14">
    <location>
        <begin position="33"/>
        <end position="60"/>
    </location>
</feature>
<dbReference type="InterPro" id="IPR003594">
    <property type="entry name" value="HATPase_dom"/>
</dbReference>
<dbReference type="InterPro" id="IPR003660">
    <property type="entry name" value="HAMP_dom"/>
</dbReference>
<dbReference type="AlphaFoldDB" id="A0A377Q2S6"/>
<dbReference type="SMART" id="SM00388">
    <property type="entry name" value="HisKA"/>
    <property type="match status" value="1"/>
</dbReference>
<keyword evidence="11 14" id="KW-1133">Transmembrane helix</keyword>
<dbReference type="OrthoDB" id="9815750at2"/>
<dbReference type="Pfam" id="PF19312">
    <property type="entry name" value="NtrY_N"/>
    <property type="match status" value="1"/>
</dbReference>
<dbReference type="InterPro" id="IPR003661">
    <property type="entry name" value="HisK_dim/P_dom"/>
</dbReference>
<evidence type="ECO:0000256" key="2">
    <source>
        <dbReference type="ARBA" id="ARBA00004651"/>
    </source>
</evidence>
<keyword evidence="9 17" id="KW-0418">Kinase</keyword>
<dbReference type="InterPro" id="IPR036890">
    <property type="entry name" value="HATPase_C_sf"/>
</dbReference>
<dbReference type="PANTHER" id="PTHR43065">
    <property type="entry name" value="SENSOR HISTIDINE KINASE"/>
    <property type="match status" value="1"/>
</dbReference>
<dbReference type="GO" id="GO:0000155">
    <property type="term" value="F:phosphorelay sensor kinase activity"/>
    <property type="evidence" value="ECO:0007669"/>
    <property type="project" value="InterPro"/>
</dbReference>
<dbReference type="Pfam" id="PF02518">
    <property type="entry name" value="HATPase_c"/>
    <property type="match status" value="1"/>
</dbReference>
<dbReference type="SUPFAM" id="SSF158472">
    <property type="entry name" value="HAMP domain-like"/>
    <property type="match status" value="1"/>
</dbReference>
<evidence type="ECO:0000256" key="8">
    <source>
        <dbReference type="ARBA" id="ARBA00022741"/>
    </source>
</evidence>
<dbReference type="SMART" id="SM00304">
    <property type="entry name" value="HAMP"/>
    <property type="match status" value="1"/>
</dbReference>
<keyword evidence="4" id="KW-1003">Cell membrane</keyword>
<evidence type="ECO:0000256" key="5">
    <source>
        <dbReference type="ARBA" id="ARBA00022553"/>
    </source>
</evidence>
<dbReference type="PROSITE" id="PS50109">
    <property type="entry name" value="HIS_KIN"/>
    <property type="match status" value="1"/>
</dbReference>
<dbReference type="InterPro" id="IPR017232">
    <property type="entry name" value="NtrY"/>
</dbReference>
<keyword evidence="5" id="KW-0597">Phosphoprotein</keyword>
<organism evidence="17 19">
    <name type="scientific">Iodobacter fluviatilis</name>
    <dbReference type="NCBI Taxonomy" id="537"/>
    <lineage>
        <taxon>Bacteria</taxon>
        <taxon>Pseudomonadati</taxon>
        <taxon>Pseudomonadota</taxon>
        <taxon>Betaproteobacteria</taxon>
        <taxon>Neisseriales</taxon>
        <taxon>Chitinibacteraceae</taxon>
        <taxon>Iodobacter</taxon>
    </lineage>
</organism>
<evidence type="ECO:0000256" key="3">
    <source>
        <dbReference type="ARBA" id="ARBA00012438"/>
    </source>
</evidence>
<evidence type="ECO:0000313" key="17">
    <source>
        <dbReference type="EMBL" id="STQ89068.1"/>
    </source>
</evidence>
<evidence type="ECO:0000256" key="1">
    <source>
        <dbReference type="ARBA" id="ARBA00000085"/>
    </source>
</evidence>
<feature type="domain" description="Histidine kinase" evidence="15">
    <location>
        <begin position="494"/>
        <end position="708"/>
    </location>
</feature>
<evidence type="ECO:0000256" key="9">
    <source>
        <dbReference type="ARBA" id="ARBA00022777"/>
    </source>
</evidence>
<feature type="transmembrane region" description="Helical" evidence="14">
    <location>
        <begin position="273"/>
        <end position="297"/>
    </location>
</feature>
<evidence type="ECO:0000259" key="15">
    <source>
        <dbReference type="PROSITE" id="PS50109"/>
    </source>
</evidence>
<dbReference type="CDD" id="cd06225">
    <property type="entry name" value="HAMP"/>
    <property type="match status" value="1"/>
</dbReference>
<dbReference type="PROSITE" id="PS50885">
    <property type="entry name" value="HAMP"/>
    <property type="match status" value="1"/>
</dbReference>
<dbReference type="SUPFAM" id="SSF55785">
    <property type="entry name" value="PYP-like sensor domain (PAS domain)"/>
    <property type="match status" value="1"/>
</dbReference>
<dbReference type="EMBL" id="SMBT01000001">
    <property type="protein sequence ID" value="TCU90041.1"/>
    <property type="molecule type" value="Genomic_DNA"/>
</dbReference>
<dbReference type="Gene3D" id="6.10.340.10">
    <property type="match status" value="1"/>
</dbReference>
<dbReference type="Gene3D" id="1.10.287.130">
    <property type="match status" value="1"/>
</dbReference>
<proteinExistence type="predicted"/>
<comment type="subcellular location">
    <subcellularLocation>
        <location evidence="2">Cell membrane</location>
        <topology evidence="2">Multi-pass membrane protein</topology>
    </subcellularLocation>
</comment>
<gene>
    <name evidence="17" type="primary">walK</name>
    <name evidence="18" type="ORF">EV682_10160</name>
    <name evidence="17" type="ORF">NCTC11159_00079</name>
</gene>
<dbReference type="SUPFAM" id="SSF47384">
    <property type="entry name" value="Homodimeric domain of signal transducing histidine kinase"/>
    <property type="match status" value="1"/>
</dbReference>
<evidence type="ECO:0000256" key="11">
    <source>
        <dbReference type="ARBA" id="ARBA00022989"/>
    </source>
</evidence>
<dbReference type="Proteomes" id="UP000295794">
    <property type="component" value="Unassembled WGS sequence"/>
</dbReference>
<comment type="catalytic activity">
    <reaction evidence="1">
        <text>ATP + protein L-histidine = ADP + protein N-phospho-L-histidine.</text>
        <dbReference type="EC" id="2.7.13.3"/>
    </reaction>
</comment>
<reference evidence="17 19" key="1">
    <citation type="submission" date="2018-06" db="EMBL/GenBank/DDBJ databases">
        <authorList>
            <consortium name="Pathogen Informatics"/>
            <person name="Doyle S."/>
        </authorList>
    </citation>
    <scope>NUCLEOTIDE SEQUENCE [LARGE SCALE GENOMIC DNA]</scope>
    <source>
        <strain evidence="17 19">NCTC11159</strain>
    </source>
</reference>
<dbReference type="CDD" id="cd00082">
    <property type="entry name" value="HisKA"/>
    <property type="match status" value="1"/>
</dbReference>
<keyword evidence="6 17" id="KW-0808">Transferase</keyword>
<keyword evidence="10" id="KW-0067">ATP-binding</keyword>